<dbReference type="SUPFAM" id="SSF57850">
    <property type="entry name" value="RING/U-box"/>
    <property type="match status" value="1"/>
</dbReference>
<dbReference type="InterPro" id="IPR013083">
    <property type="entry name" value="Znf_RING/FYVE/PHD"/>
</dbReference>
<evidence type="ECO:0000313" key="1">
    <source>
        <dbReference type="EMBL" id="QHU35065.1"/>
    </source>
</evidence>
<reference evidence="1" key="1">
    <citation type="journal article" date="2020" name="Nature">
        <title>Giant virus diversity and host interactions through global metagenomics.</title>
        <authorList>
            <person name="Schulz F."/>
            <person name="Roux S."/>
            <person name="Paez-Espino D."/>
            <person name="Jungbluth S."/>
            <person name="Walsh D.A."/>
            <person name="Denef V.J."/>
            <person name="McMahon K.D."/>
            <person name="Konstantinidis K.T."/>
            <person name="Eloe-Fadrosh E.A."/>
            <person name="Kyrpides N.C."/>
            <person name="Woyke T."/>
        </authorList>
    </citation>
    <scope>NUCLEOTIDE SEQUENCE</scope>
    <source>
        <strain evidence="1">GVMAG-S-1017745-26</strain>
    </source>
</reference>
<protein>
    <submittedName>
        <fullName evidence="1">Uncharacterized protein</fullName>
    </submittedName>
</protein>
<organism evidence="1">
    <name type="scientific">viral metagenome</name>
    <dbReference type="NCBI Taxonomy" id="1070528"/>
    <lineage>
        <taxon>unclassified sequences</taxon>
        <taxon>metagenomes</taxon>
        <taxon>organismal metagenomes</taxon>
    </lineage>
</organism>
<sequence>MSWLKLELINYDTSYINKSGFILGFNSKSIKDYNFNDVINVPLLIHKNYELYKIELKIYNNNLIVYLYVNYNKLLEIIKKNLIVPFRNELFEIIKLNSKRFKMNEKNFNEIQKYIFNPLKNSNNVEFYPALSNNIIKLNNIIIDVDKQQFHLDNKYKDYCFQELNTYLMIDIPNNLHNLIINNSYHNDKILIIYNSNKDLEFLKKGKIDPNYIDINLNNYNNITYNKILNTKIIFISTKLIRSKKYWKEYMNFHSIENLDYAHDNFRNCLNCYAKNNSVLYNVEFFKFDKIFFINFFNNSNIKHTLLNFFTNKLNFKKKYFIENSFNIDFNYNYYCSINKYIFKKEIINDIGLNLKFLIDNTVFYKNIPIPGINNYIKLKPKKYDSPYFKYNNLFLFEYILSPKNIKYSIKFSSNTSSKIHNCPITYENSLDNIFIETSCNHFFSFKGLVNHLSYSNKCPLCSKNISNTELNIFGKLDHIYKLLLGDINNFNNSYIIVDNNEDSAILNNRVQKLSKLLNKLNIRYLTCSDMIKDNKSIKKKKCFLFEHTCQSRFYKLKNRSYLNYYFNDLEYNQLQIIDIQ</sequence>
<accession>A0A6C0LYF3</accession>
<name>A0A6C0LYF3_9ZZZZ</name>
<dbReference type="Gene3D" id="3.30.40.10">
    <property type="entry name" value="Zinc/RING finger domain, C3HC4 (zinc finger)"/>
    <property type="match status" value="1"/>
</dbReference>
<proteinExistence type="predicted"/>
<dbReference type="EMBL" id="MN740583">
    <property type="protein sequence ID" value="QHU35065.1"/>
    <property type="molecule type" value="Genomic_DNA"/>
</dbReference>
<dbReference type="AlphaFoldDB" id="A0A6C0LYF3"/>